<comment type="caution">
    <text evidence="2">The sequence shown here is derived from an EMBL/GenBank/DDBJ whole genome shotgun (WGS) entry which is preliminary data.</text>
</comment>
<dbReference type="Proteomes" id="UP001228905">
    <property type="component" value="Unassembled WGS sequence"/>
</dbReference>
<evidence type="ECO:0000256" key="1">
    <source>
        <dbReference type="SAM" id="SignalP"/>
    </source>
</evidence>
<protein>
    <submittedName>
        <fullName evidence="2">Uncharacterized protein (TIGR02001 family)</fullName>
    </submittedName>
</protein>
<dbReference type="RefSeq" id="WP_307352332.1">
    <property type="nucleotide sequence ID" value="NZ_JAUSVS010000011.1"/>
</dbReference>
<keyword evidence="1" id="KW-0732">Signal</keyword>
<name>A0ABU0IYR4_9CAUL</name>
<evidence type="ECO:0000313" key="2">
    <source>
        <dbReference type="EMBL" id="MDQ0466318.1"/>
    </source>
</evidence>
<keyword evidence="3" id="KW-1185">Reference proteome</keyword>
<reference evidence="2 3" key="1">
    <citation type="submission" date="2023-07" db="EMBL/GenBank/DDBJ databases">
        <title>Genomic Encyclopedia of Type Strains, Phase IV (KMG-IV): sequencing the most valuable type-strain genomes for metagenomic binning, comparative biology and taxonomic classification.</title>
        <authorList>
            <person name="Goeker M."/>
        </authorList>
    </citation>
    <scope>NUCLEOTIDE SEQUENCE [LARGE SCALE GENOMIC DNA]</scope>
    <source>
        <strain evidence="2 3">DSM 18695</strain>
    </source>
</reference>
<evidence type="ECO:0000313" key="3">
    <source>
        <dbReference type="Proteomes" id="UP001228905"/>
    </source>
</evidence>
<gene>
    <name evidence="2" type="ORF">QO010_004111</name>
</gene>
<accession>A0ABU0IYR4</accession>
<dbReference type="EMBL" id="JAUSVS010000011">
    <property type="protein sequence ID" value="MDQ0466318.1"/>
    <property type="molecule type" value="Genomic_DNA"/>
</dbReference>
<dbReference type="NCBIfam" id="TIGR02001">
    <property type="entry name" value="gcw_chp"/>
    <property type="match status" value="1"/>
</dbReference>
<feature type="chain" id="PRO_5046745301" evidence="1">
    <location>
        <begin position="18"/>
        <end position="226"/>
    </location>
</feature>
<organism evidence="2 3">
    <name type="scientific">Caulobacter ginsengisoli</name>
    <dbReference type="NCBI Taxonomy" id="400775"/>
    <lineage>
        <taxon>Bacteria</taxon>
        <taxon>Pseudomonadati</taxon>
        <taxon>Pseudomonadota</taxon>
        <taxon>Alphaproteobacteria</taxon>
        <taxon>Caulobacterales</taxon>
        <taxon>Caulobacteraceae</taxon>
        <taxon>Caulobacter</taxon>
    </lineage>
</organism>
<feature type="signal peptide" evidence="1">
    <location>
        <begin position="1"/>
        <end position="17"/>
    </location>
</feature>
<proteinExistence type="predicted"/>
<sequence>MRHLLLALAFAATPALAVCEEAESPFSGSIAVVSDYRYRGYSLSDEQPALQAELTVTSPGGWYADAWTSTIDEYAGPGDAHGATVELDFSFGRGFSALGLDWDAAAAVYTYPGASGLSFWELPVSASKIWGELTGTAGFEYAPAQSALGDEDNRYVYLAADWAPESWPVSLSAAIGLEDGAFADNKLDWALGVARDIGPVSLQLQYVDADAPGIDGAVVASLTKAF</sequence>
<dbReference type="InterPro" id="IPR010239">
    <property type="entry name" value="CHP02001"/>
</dbReference>
<dbReference type="Pfam" id="PF09694">
    <property type="entry name" value="Gcw_chp"/>
    <property type="match status" value="1"/>
</dbReference>